<dbReference type="EMBL" id="JAGIYZ010000021">
    <property type="protein sequence ID" value="MBP0465985.1"/>
    <property type="molecule type" value="Genomic_DNA"/>
</dbReference>
<keyword evidence="1" id="KW-0456">Lyase</keyword>
<comment type="caution">
    <text evidence="1">The sequence shown here is derived from an EMBL/GenBank/DDBJ whole genome shotgun (WGS) entry which is preliminary data.</text>
</comment>
<reference evidence="1 2" key="1">
    <citation type="submission" date="2021-03" db="EMBL/GenBank/DDBJ databases">
        <authorList>
            <person name="So Y."/>
        </authorList>
    </citation>
    <scope>NUCLEOTIDE SEQUENCE [LARGE SCALE GENOMIC DNA]</scope>
    <source>
        <strain evidence="1 2">PWR1</strain>
    </source>
</reference>
<dbReference type="PIRSF" id="PIRSF020680">
    <property type="entry name" value="PhnH"/>
    <property type="match status" value="1"/>
</dbReference>
<dbReference type="SUPFAM" id="SSF159709">
    <property type="entry name" value="PhnH-like"/>
    <property type="match status" value="1"/>
</dbReference>
<gene>
    <name evidence="1" type="primary">phnH</name>
    <name evidence="1" type="ORF">J5Y09_18815</name>
</gene>
<dbReference type="NCBIfam" id="TIGR03292">
    <property type="entry name" value="PhnH_redo"/>
    <property type="match status" value="1"/>
</dbReference>
<accession>A0ABS4AX68</accession>
<sequence length="189" mass="19392">MLTPGFADPVLDAQAAFRAVLDAMSRPGRLQNAGRGLTPPAPLAPAAAAVLLSLADAATPLWHDAGAEADGWLRFHAGAPVASAPQDAAFLLATGAPPAIAMLDAGIEEEPERGATLLIQVEALEEGNGLRLTGPGIEHEHRLLVRGLPEGFVAAWAANRALFPRGVDVILCAGDRLAALPRTVAIAEG</sequence>
<name>A0ABS4AX68_9PROT</name>
<dbReference type="Gene3D" id="3.40.50.11310">
    <property type="entry name" value="Bacterial phosphonate metabolism protein PhnH"/>
    <property type="match status" value="1"/>
</dbReference>
<dbReference type="InterPro" id="IPR008772">
    <property type="entry name" value="Phosphonate_metab_PhnH"/>
</dbReference>
<keyword evidence="2" id="KW-1185">Reference proteome</keyword>
<dbReference type="Pfam" id="PF05845">
    <property type="entry name" value="PhnH"/>
    <property type="match status" value="1"/>
</dbReference>
<proteinExistence type="predicted"/>
<dbReference type="GO" id="GO:0016829">
    <property type="term" value="F:lyase activity"/>
    <property type="evidence" value="ECO:0007669"/>
    <property type="project" value="UniProtKB-KW"/>
</dbReference>
<evidence type="ECO:0000313" key="1">
    <source>
        <dbReference type="EMBL" id="MBP0465985.1"/>
    </source>
</evidence>
<protein>
    <submittedName>
        <fullName evidence="1">Phosphonate C-P lyase system protein PhnH</fullName>
    </submittedName>
</protein>
<organism evidence="1 2">
    <name type="scientific">Roseomonas nitratireducens</name>
    <dbReference type="NCBI Taxonomy" id="2820810"/>
    <lineage>
        <taxon>Bacteria</taxon>
        <taxon>Pseudomonadati</taxon>
        <taxon>Pseudomonadota</taxon>
        <taxon>Alphaproteobacteria</taxon>
        <taxon>Acetobacterales</taxon>
        <taxon>Roseomonadaceae</taxon>
        <taxon>Roseomonas</taxon>
    </lineage>
</organism>
<evidence type="ECO:0000313" key="2">
    <source>
        <dbReference type="Proteomes" id="UP000680815"/>
    </source>
</evidence>
<dbReference type="Proteomes" id="UP000680815">
    <property type="component" value="Unassembled WGS sequence"/>
</dbReference>
<dbReference type="InterPro" id="IPR038058">
    <property type="entry name" value="PhnH-like_sp"/>
</dbReference>